<dbReference type="Proteomes" id="UP000198929">
    <property type="component" value="Unassembled WGS sequence"/>
</dbReference>
<protein>
    <submittedName>
        <fullName evidence="2">Uncharacterized protein</fullName>
    </submittedName>
</protein>
<dbReference type="EMBL" id="FOGQ01000003">
    <property type="protein sequence ID" value="SER77317.1"/>
    <property type="molecule type" value="Genomic_DNA"/>
</dbReference>
<feature type="region of interest" description="Disordered" evidence="1">
    <location>
        <begin position="244"/>
        <end position="265"/>
    </location>
</feature>
<dbReference type="RefSeq" id="WP_092256978.1">
    <property type="nucleotide sequence ID" value="NZ_CP047199.1"/>
</dbReference>
<dbReference type="AlphaFoldDB" id="A0A1H9RX74"/>
<sequence length="265" mass="29550">MSFFEDIAAALDNEGVESRVHDDTMFVPITAEVEIQFVEIDPHLPAANVYIAAADVDEDDEDFEAVLVSVVFSVDAAVGTVAEHIATDQVVTVLRDLLESTDERIADLEFYQDAMNAHLVRAEVGENSELQVMVEVIEGVPSAAVEFIALGNGYEDMIDQAIDELWESDGDAELTEEDRERLFNGLVLEADLDGEILDLGTFTDFDRLFDVLSLAADHAEDWEGQLLPVSDEEFDEPLVYDIFGADDDDDYEYDEFDDDELDDEE</sequence>
<proteinExistence type="predicted"/>
<organism evidence="2 3">
    <name type="scientific">Corynebacterium cystitidis DSM 20524</name>
    <dbReference type="NCBI Taxonomy" id="1121357"/>
    <lineage>
        <taxon>Bacteria</taxon>
        <taxon>Bacillati</taxon>
        <taxon>Actinomycetota</taxon>
        <taxon>Actinomycetes</taxon>
        <taxon>Mycobacteriales</taxon>
        <taxon>Corynebacteriaceae</taxon>
        <taxon>Corynebacterium</taxon>
    </lineage>
</organism>
<keyword evidence="3" id="KW-1185">Reference proteome</keyword>
<evidence type="ECO:0000313" key="2">
    <source>
        <dbReference type="EMBL" id="SER77317.1"/>
    </source>
</evidence>
<reference evidence="3" key="1">
    <citation type="submission" date="2016-10" db="EMBL/GenBank/DDBJ databases">
        <authorList>
            <person name="Varghese N."/>
            <person name="Submissions S."/>
        </authorList>
    </citation>
    <scope>NUCLEOTIDE SEQUENCE [LARGE SCALE GENOMIC DNA]</scope>
    <source>
        <strain evidence="3">DSM 20524</strain>
    </source>
</reference>
<evidence type="ECO:0000313" key="3">
    <source>
        <dbReference type="Proteomes" id="UP000198929"/>
    </source>
</evidence>
<name>A0A1H9RX74_9CORY</name>
<dbReference type="STRING" id="1121357.SAMN05661109_00959"/>
<evidence type="ECO:0000256" key="1">
    <source>
        <dbReference type="SAM" id="MobiDB-lite"/>
    </source>
</evidence>
<gene>
    <name evidence="2" type="ORF">SAMN05661109_00959</name>
</gene>
<accession>A0A1H9RX74</accession>